<dbReference type="CDD" id="cd00560">
    <property type="entry name" value="PanC"/>
    <property type="match status" value="1"/>
</dbReference>
<evidence type="ECO:0000256" key="4">
    <source>
        <dbReference type="ARBA" id="ARBA00022598"/>
    </source>
</evidence>
<sequence>MKKISTIKEFRKWRENISGSIGFVPTMGALHEGHLSLVSESNNTCENTIVSIYINPTQFAQGEDLDTYPKTIKSDLDKLSNYKIDCVFLPGNTEMYPDGINTGNYNNNLFNLLEGKSRPGFFKGVTTIVAKLFDIIEPSHAFFGKKDFQQLCIINKLVSDLQYPIQIVPCPIIREKNGLAMSSRNKYLTEHEFSVAATIFKALASGKTLLKNGELNCEKLKNKITKIINSEPQFKIDYVSVANRNTLEEIEGKLGGEILVSVAALLGQTRLIDNFTYSLPD</sequence>
<dbReference type="Gene3D" id="3.30.1300.10">
    <property type="entry name" value="Pantoate-beta-alanine ligase, C-terminal domain"/>
    <property type="match status" value="1"/>
</dbReference>
<dbReference type="PANTHER" id="PTHR21299:SF1">
    <property type="entry name" value="PANTOATE--BETA-ALANINE LIGASE"/>
    <property type="match status" value="1"/>
</dbReference>
<dbReference type="InterPro" id="IPR014729">
    <property type="entry name" value="Rossmann-like_a/b/a_fold"/>
</dbReference>
<keyword evidence="7" id="KW-0067">ATP-binding</keyword>
<dbReference type="GO" id="GO:0015940">
    <property type="term" value="P:pantothenate biosynthetic process"/>
    <property type="evidence" value="ECO:0007669"/>
    <property type="project" value="UniProtKB-UniPathway"/>
</dbReference>
<dbReference type="EMBL" id="UINC01032538">
    <property type="protein sequence ID" value="SVB20370.1"/>
    <property type="molecule type" value="Genomic_DNA"/>
</dbReference>
<evidence type="ECO:0000256" key="7">
    <source>
        <dbReference type="ARBA" id="ARBA00022840"/>
    </source>
</evidence>
<evidence type="ECO:0000313" key="9">
    <source>
        <dbReference type="EMBL" id="SVB20370.1"/>
    </source>
</evidence>
<dbReference type="AlphaFoldDB" id="A0A382C2U7"/>
<dbReference type="SUPFAM" id="SSF52374">
    <property type="entry name" value="Nucleotidylyl transferase"/>
    <property type="match status" value="1"/>
</dbReference>
<comment type="pathway">
    <text evidence="1">Cofactor biosynthesis; (R)-pantothenate biosynthesis; (R)-pantothenate from (R)-pantoate and beta-alanine: step 1/1.</text>
</comment>
<gene>
    <name evidence="9" type="ORF">METZ01_LOCUS173224</name>
</gene>
<keyword evidence="4" id="KW-0436">Ligase</keyword>
<dbReference type="InterPro" id="IPR003721">
    <property type="entry name" value="Pantoate_ligase"/>
</dbReference>
<keyword evidence="6" id="KW-0547">Nucleotide-binding</keyword>
<comment type="similarity">
    <text evidence="2">Belongs to the pantothenate synthetase family.</text>
</comment>
<evidence type="ECO:0000256" key="3">
    <source>
        <dbReference type="ARBA" id="ARBA00012219"/>
    </source>
</evidence>
<evidence type="ECO:0000256" key="5">
    <source>
        <dbReference type="ARBA" id="ARBA00022655"/>
    </source>
</evidence>
<evidence type="ECO:0000256" key="1">
    <source>
        <dbReference type="ARBA" id="ARBA00004990"/>
    </source>
</evidence>
<protein>
    <recommendedName>
        <fullName evidence="3">pantoate--beta-alanine ligase (AMP-forming)</fullName>
        <ecNumber evidence="3">6.3.2.1</ecNumber>
    </recommendedName>
</protein>
<reference evidence="9" key="1">
    <citation type="submission" date="2018-05" db="EMBL/GenBank/DDBJ databases">
        <authorList>
            <person name="Lanie J.A."/>
            <person name="Ng W.-L."/>
            <person name="Kazmierczak K.M."/>
            <person name="Andrzejewski T.M."/>
            <person name="Davidsen T.M."/>
            <person name="Wayne K.J."/>
            <person name="Tettelin H."/>
            <person name="Glass J.I."/>
            <person name="Rusch D."/>
            <person name="Podicherti R."/>
            <person name="Tsui H.-C.T."/>
            <person name="Winkler M.E."/>
        </authorList>
    </citation>
    <scope>NUCLEOTIDE SEQUENCE</scope>
</reference>
<proteinExistence type="inferred from homology"/>
<dbReference type="PANTHER" id="PTHR21299">
    <property type="entry name" value="CYTIDYLATE KINASE/PANTOATE-BETA-ALANINE LIGASE"/>
    <property type="match status" value="1"/>
</dbReference>
<dbReference type="HAMAP" id="MF_00158">
    <property type="entry name" value="PanC"/>
    <property type="match status" value="1"/>
</dbReference>
<dbReference type="UniPathway" id="UPA00028">
    <property type="reaction ID" value="UER00005"/>
</dbReference>
<evidence type="ECO:0000256" key="2">
    <source>
        <dbReference type="ARBA" id="ARBA00009256"/>
    </source>
</evidence>
<evidence type="ECO:0000256" key="6">
    <source>
        <dbReference type="ARBA" id="ARBA00022741"/>
    </source>
</evidence>
<comment type="catalytic activity">
    <reaction evidence="8">
        <text>(R)-pantoate + beta-alanine + ATP = (R)-pantothenate + AMP + diphosphate + H(+)</text>
        <dbReference type="Rhea" id="RHEA:10912"/>
        <dbReference type="ChEBI" id="CHEBI:15378"/>
        <dbReference type="ChEBI" id="CHEBI:15980"/>
        <dbReference type="ChEBI" id="CHEBI:29032"/>
        <dbReference type="ChEBI" id="CHEBI:30616"/>
        <dbReference type="ChEBI" id="CHEBI:33019"/>
        <dbReference type="ChEBI" id="CHEBI:57966"/>
        <dbReference type="ChEBI" id="CHEBI:456215"/>
        <dbReference type="EC" id="6.3.2.1"/>
    </reaction>
</comment>
<evidence type="ECO:0000256" key="8">
    <source>
        <dbReference type="ARBA" id="ARBA00048258"/>
    </source>
</evidence>
<organism evidence="9">
    <name type="scientific">marine metagenome</name>
    <dbReference type="NCBI Taxonomy" id="408172"/>
    <lineage>
        <taxon>unclassified sequences</taxon>
        <taxon>metagenomes</taxon>
        <taxon>ecological metagenomes</taxon>
    </lineage>
</organism>
<dbReference type="NCBIfam" id="TIGR00018">
    <property type="entry name" value="panC"/>
    <property type="match status" value="1"/>
</dbReference>
<dbReference type="InterPro" id="IPR042176">
    <property type="entry name" value="Pantoate_ligase_C"/>
</dbReference>
<keyword evidence="5" id="KW-0566">Pantothenate biosynthesis</keyword>
<accession>A0A382C2U7</accession>
<dbReference type="EC" id="6.3.2.1" evidence="3"/>
<dbReference type="GO" id="GO:0004592">
    <property type="term" value="F:pantoate-beta-alanine ligase activity"/>
    <property type="evidence" value="ECO:0007669"/>
    <property type="project" value="UniProtKB-EC"/>
</dbReference>
<dbReference type="Gene3D" id="3.40.50.620">
    <property type="entry name" value="HUPs"/>
    <property type="match status" value="1"/>
</dbReference>
<dbReference type="GO" id="GO:0005524">
    <property type="term" value="F:ATP binding"/>
    <property type="evidence" value="ECO:0007669"/>
    <property type="project" value="UniProtKB-KW"/>
</dbReference>
<feature type="non-terminal residue" evidence="9">
    <location>
        <position position="281"/>
    </location>
</feature>
<dbReference type="Pfam" id="PF02569">
    <property type="entry name" value="Pantoate_ligase"/>
    <property type="match status" value="1"/>
</dbReference>
<name>A0A382C2U7_9ZZZZ</name>